<comment type="pathway">
    <text evidence="10">Lipid metabolism; phospholipid metabolism.</text>
</comment>
<organism evidence="11 12">
    <name type="scientific">Sporolactobacillus inulinus CASD</name>
    <dbReference type="NCBI Taxonomy" id="1069536"/>
    <lineage>
        <taxon>Bacteria</taxon>
        <taxon>Bacillati</taxon>
        <taxon>Bacillota</taxon>
        <taxon>Bacilli</taxon>
        <taxon>Bacillales</taxon>
        <taxon>Sporolactobacillaceae</taxon>
        <taxon>Sporolactobacillus</taxon>
    </lineage>
</organism>
<keyword evidence="6 10" id="KW-0594">Phospholipid biosynthesis</keyword>
<dbReference type="PANTHER" id="PTHR30100">
    <property type="entry name" value="FATTY ACID/PHOSPHOLIPID SYNTHESIS PROTEIN PLSX"/>
    <property type="match status" value="1"/>
</dbReference>
<evidence type="ECO:0000313" key="12">
    <source>
        <dbReference type="Proteomes" id="UP000035553"/>
    </source>
</evidence>
<dbReference type="OrthoDB" id="9806408at2"/>
<dbReference type="EC" id="2.3.1.274" evidence="8 10"/>
<dbReference type="SUPFAM" id="SSF53659">
    <property type="entry name" value="Isocitrate/Isopropylmalate dehydrogenase-like"/>
    <property type="match status" value="1"/>
</dbReference>
<comment type="similarity">
    <text evidence="10">Belongs to the PlsX family.</text>
</comment>
<dbReference type="GO" id="GO:0006633">
    <property type="term" value="P:fatty acid biosynthetic process"/>
    <property type="evidence" value="ECO:0007669"/>
    <property type="project" value="UniProtKB-UniRule"/>
</dbReference>
<dbReference type="InterPro" id="IPR012281">
    <property type="entry name" value="Phospholipid_synth_PlsX-like"/>
</dbReference>
<evidence type="ECO:0000256" key="10">
    <source>
        <dbReference type="HAMAP-Rule" id="MF_00019"/>
    </source>
</evidence>
<sequence length="337" mass="36279">MRLAIDAMGGDHAPDAMVEGAIKALKEFPELEITLVGDKEKLKDLVGEQDRIDILHTTEKIEGTDAPVKAVRQKKQASMVLAVKEVREKRCAAAISAGNTGALMASGLFGVGRIKGIDRPALAPTLPTIHQNKGFLFLDVGANAETKPENMLQYAIMGNIYAEKVMHRPNPRIGLLNIGEEAGKGNDLVKDAYKLLSNAPINFVGNIESRELLEGPADVIVADGFSGNMVLKSIEGTAISLMKLLKETLGGSLYTKVLTGLMYGKLKAVKQHMDTSAYGGALLFGLAAPIIKVHGSAKSEAVYTAIKQAQILIDEDVVGIIEHTFHEKHYDWLNSKA</sequence>
<evidence type="ECO:0000256" key="7">
    <source>
        <dbReference type="ARBA" id="ARBA00023264"/>
    </source>
</evidence>
<keyword evidence="5 10" id="KW-0443">Lipid metabolism</keyword>
<dbReference type="AlphaFoldDB" id="A0A0U1QKH6"/>
<dbReference type="GO" id="GO:0005737">
    <property type="term" value="C:cytoplasm"/>
    <property type="evidence" value="ECO:0007669"/>
    <property type="project" value="UniProtKB-SubCell"/>
</dbReference>
<keyword evidence="12" id="KW-1185">Reference proteome</keyword>
<reference evidence="11 12" key="1">
    <citation type="journal article" date="2011" name="J. Bacteriol.">
        <title>Draft genome sequence of Sporolactobacillus inulinus strain CASD, an efficient D-lactic acid-producing bacterium with high-concentration lactate tolerance capability.</title>
        <authorList>
            <person name="Yu B."/>
            <person name="Su F."/>
            <person name="Wang L."/>
            <person name="Xu K."/>
            <person name="Zhao B."/>
            <person name="Xu P."/>
        </authorList>
    </citation>
    <scope>NUCLEOTIDE SEQUENCE [LARGE SCALE GENOMIC DNA]</scope>
    <source>
        <strain evidence="11 12">CASD</strain>
    </source>
</reference>
<accession>A0A0U1QKH6</accession>
<dbReference type="NCBIfam" id="TIGR00182">
    <property type="entry name" value="plsX"/>
    <property type="match status" value="1"/>
</dbReference>
<evidence type="ECO:0000256" key="3">
    <source>
        <dbReference type="ARBA" id="ARBA00022516"/>
    </source>
</evidence>
<keyword evidence="7 10" id="KW-1208">Phospholipid metabolism</keyword>
<evidence type="ECO:0000256" key="2">
    <source>
        <dbReference type="ARBA" id="ARBA00022490"/>
    </source>
</evidence>
<keyword evidence="2 10" id="KW-0963">Cytoplasm</keyword>
<keyword evidence="3 10" id="KW-0444">Lipid biosynthesis</keyword>
<dbReference type="InterPro" id="IPR003664">
    <property type="entry name" value="FA_synthesis"/>
</dbReference>
<dbReference type="Gene3D" id="3.40.718.10">
    <property type="entry name" value="Isopropylmalate Dehydrogenase"/>
    <property type="match status" value="1"/>
</dbReference>
<evidence type="ECO:0000313" key="11">
    <source>
        <dbReference type="EMBL" id="KLI01304.1"/>
    </source>
</evidence>
<evidence type="ECO:0000256" key="1">
    <source>
        <dbReference type="ARBA" id="ARBA00001232"/>
    </source>
</evidence>
<dbReference type="Proteomes" id="UP000035553">
    <property type="component" value="Unassembled WGS sequence"/>
</dbReference>
<comment type="function">
    <text evidence="10">Catalyzes the reversible formation of acyl-phosphate (acyl-PO(4)) from acyl-[acyl-carrier-protein] (acyl-ACP). This enzyme utilizes acyl-ACP as fatty acyl donor, but not acyl-CoA.</text>
</comment>
<dbReference type="PANTHER" id="PTHR30100:SF1">
    <property type="entry name" value="PHOSPHATE ACYLTRANSFERASE"/>
    <property type="match status" value="1"/>
</dbReference>
<dbReference type="UniPathway" id="UPA00085"/>
<dbReference type="GO" id="GO:0008654">
    <property type="term" value="P:phospholipid biosynthetic process"/>
    <property type="evidence" value="ECO:0007669"/>
    <property type="project" value="UniProtKB-KW"/>
</dbReference>
<keyword evidence="11" id="KW-0012">Acyltransferase</keyword>
<name>A0A0U1QKH6_9BACL</name>
<dbReference type="EMBL" id="AFVQ02000232">
    <property type="protein sequence ID" value="KLI01304.1"/>
    <property type="molecule type" value="Genomic_DNA"/>
</dbReference>
<keyword evidence="4 10" id="KW-0808">Transferase</keyword>
<comment type="subunit">
    <text evidence="9 10">Homodimer. Probably interacts with PlsY.</text>
</comment>
<dbReference type="GO" id="GO:0043811">
    <property type="term" value="F:phosphate:acyl-[acyl carrier protein] acyltransferase activity"/>
    <property type="evidence" value="ECO:0007669"/>
    <property type="project" value="UniProtKB-UniRule"/>
</dbReference>
<comment type="caution">
    <text evidence="11">The sequence shown here is derived from an EMBL/GenBank/DDBJ whole genome shotgun (WGS) entry which is preliminary data.</text>
</comment>
<dbReference type="RefSeq" id="WP_047035614.1">
    <property type="nucleotide sequence ID" value="NZ_AFVQ02000232.1"/>
</dbReference>
<evidence type="ECO:0000256" key="9">
    <source>
        <dbReference type="ARBA" id="ARBA00046608"/>
    </source>
</evidence>
<evidence type="ECO:0000256" key="8">
    <source>
        <dbReference type="ARBA" id="ARBA00024069"/>
    </source>
</evidence>
<comment type="subcellular location">
    <subcellularLocation>
        <location evidence="10">Cytoplasm</location>
    </subcellularLocation>
    <text evidence="10">Associated with the membrane possibly through PlsY.</text>
</comment>
<dbReference type="Pfam" id="PF02504">
    <property type="entry name" value="FA_synthesis"/>
    <property type="match status" value="1"/>
</dbReference>
<dbReference type="STRING" id="1069536.SINU_14170"/>
<proteinExistence type="inferred from homology"/>
<dbReference type="PIRSF" id="PIRSF002465">
    <property type="entry name" value="Phsphlp_syn_PlsX"/>
    <property type="match status" value="1"/>
</dbReference>
<gene>
    <name evidence="10" type="primary">plsX</name>
    <name evidence="11" type="ORF">SINU_14170</name>
</gene>
<evidence type="ECO:0000256" key="6">
    <source>
        <dbReference type="ARBA" id="ARBA00023209"/>
    </source>
</evidence>
<evidence type="ECO:0000256" key="5">
    <source>
        <dbReference type="ARBA" id="ARBA00023098"/>
    </source>
</evidence>
<evidence type="ECO:0000256" key="4">
    <source>
        <dbReference type="ARBA" id="ARBA00022679"/>
    </source>
</evidence>
<protein>
    <recommendedName>
        <fullName evidence="8 10">Phosphate acyltransferase</fullName>
        <ecNumber evidence="8 10">2.3.1.274</ecNumber>
    </recommendedName>
    <alternativeName>
        <fullName evidence="10">Acyl-ACP phosphotransacylase</fullName>
    </alternativeName>
    <alternativeName>
        <fullName evidence="10">Acyl-[acyl-carrier-protein]--phosphate acyltransferase</fullName>
    </alternativeName>
    <alternativeName>
        <fullName evidence="10">Phosphate-acyl-ACP acyltransferase</fullName>
    </alternativeName>
</protein>
<dbReference type="HAMAP" id="MF_00019">
    <property type="entry name" value="PlsX"/>
    <property type="match status" value="1"/>
</dbReference>
<comment type="catalytic activity">
    <reaction evidence="1 10">
        <text>a fatty acyl-[ACP] + phosphate = an acyl phosphate + holo-[ACP]</text>
        <dbReference type="Rhea" id="RHEA:42292"/>
        <dbReference type="Rhea" id="RHEA-COMP:9685"/>
        <dbReference type="Rhea" id="RHEA-COMP:14125"/>
        <dbReference type="ChEBI" id="CHEBI:43474"/>
        <dbReference type="ChEBI" id="CHEBI:59918"/>
        <dbReference type="ChEBI" id="CHEBI:64479"/>
        <dbReference type="ChEBI" id="CHEBI:138651"/>
        <dbReference type="EC" id="2.3.1.274"/>
    </reaction>
</comment>